<dbReference type="AlphaFoldDB" id="A0AA41XA88"/>
<evidence type="ECO:0000256" key="2">
    <source>
        <dbReference type="ARBA" id="ARBA00007511"/>
    </source>
</evidence>
<evidence type="ECO:0000313" key="8">
    <source>
        <dbReference type="Proteomes" id="UP001156102"/>
    </source>
</evidence>
<organism evidence="7 8">
    <name type="scientific">Ectobacillus ponti</name>
    <dbReference type="NCBI Taxonomy" id="2961894"/>
    <lineage>
        <taxon>Bacteria</taxon>
        <taxon>Bacillati</taxon>
        <taxon>Bacillota</taxon>
        <taxon>Bacilli</taxon>
        <taxon>Bacillales</taxon>
        <taxon>Bacillaceae</taxon>
        <taxon>Ectobacillus</taxon>
    </lineage>
</organism>
<evidence type="ECO:0000256" key="6">
    <source>
        <dbReference type="SAM" id="Phobius"/>
    </source>
</evidence>
<feature type="transmembrane region" description="Helical" evidence="6">
    <location>
        <begin position="131"/>
        <end position="149"/>
    </location>
</feature>
<gene>
    <name evidence="7" type="ORF">NK662_07120</name>
</gene>
<dbReference type="PANTHER" id="PTHR30238">
    <property type="entry name" value="MEMBRANE BOUND PREDICTED REDOX MODULATOR"/>
    <property type="match status" value="1"/>
</dbReference>
<comment type="subcellular location">
    <subcellularLocation>
        <location evidence="1">Membrane</location>
        <topology evidence="1">Multi-pass membrane protein</topology>
    </subcellularLocation>
</comment>
<dbReference type="GO" id="GO:0016020">
    <property type="term" value="C:membrane"/>
    <property type="evidence" value="ECO:0007669"/>
    <property type="project" value="UniProtKB-SubCell"/>
</dbReference>
<keyword evidence="4 6" id="KW-1133">Transmembrane helix</keyword>
<evidence type="ECO:0000313" key="7">
    <source>
        <dbReference type="EMBL" id="MCP8968311.1"/>
    </source>
</evidence>
<dbReference type="RefSeq" id="WP_254758223.1">
    <property type="nucleotide sequence ID" value="NZ_JANCLT010000003.1"/>
</dbReference>
<keyword evidence="3 6" id="KW-0812">Transmembrane</keyword>
<keyword evidence="8" id="KW-1185">Reference proteome</keyword>
<evidence type="ECO:0000256" key="4">
    <source>
        <dbReference type="ARBA" id="ARBA00022989"/>
    </source>
</evidence>
<dbReference type="PANTHER" id="PTHR30238:SF4">
    <property type="entry name" value="SLL1022 PROTEIN"/>
    <property type="match status" value="1"/>
</dbReference>
<dbReference type="InterPro" id="IPR022301">
    <property type="entry name" value="Integral_membrane_YjbE"/>
</dbReference>
<dbReference type="InterPro" id="IPR005496">
    <property type="entry name" value="Integral_membrane_TerC"/>
</dbReference>
<name>A0AA41XA88_9BACI</name>
<feature type="transmembrane region" description="Helical" evidence="6">
    <location>
        <begin position="69"/>
        <end position="87"/>
    </location>
</feature>
<feature type="transmembrane region" description="Helical" evidence="6">
    <location>
        <begin position="42"/>
        <end position="63"/>
    </location>
</feature>
<dbReference type="NCBIfam" id="TIGR03717">
    <property type="entry name" value="R_switched_YjbE"/>
    <property type="match status" value="1"/>
</dbReference>
<feature type="transmembrane region" description="Helical" evidence="6">
    <location>
        <begin position="161"/>
        <end position="181"/>
    </location>
</feature>
<dbReference type="EMBL" id="JANCLT010000003">
    <property type="protein sequence ID" value="MCP8968311.1"/>
    <property type="molecule type" value="Genomic_DNA"/>
</dbReference>
<accession>A0AA41XA88</accession>
<proteinExistence type="inferred from homology"/>
<feature type="transmembrane region" description="Helical" evidence="6">
    <location>
        <begin position="6"/>
        <end position="30"/>
    </location>
</feature>
<dbReference type="Proteomes" id="UP001156102">
    <property type="component" value="Unassembled WGS sequence"/>
</dbReference>
<comment type="caution">
    <text evidence="7">The sequence shown here is derived from an EMBL/GenBank/DDBJ whole genome shotgun (WGS) entry which is preliminary data.</text>
</comment>
<evidence type="ECO:0000256" key="5">
    <source>
        <dbReference type="ARBA" id="ARBA00023136"/>
    </source>
</evidence>
<feature type="transmembrane region" description="Helical" evidence="6">
    <location>
        <begin position="193"/>
        <end position="214"/>
    </location>
</feature>
<evidence type="ECO:0000256" key="1">
    <source>
        <dbReference type="ARBA" id="ARBA00004141"/>
    </source>
</evidence>
<dbReference type="Pfam" id="PF03741">
    <property type="entry name" value="TerC"/>
    <property type="match status" value="1"/>
</dbReference>
<keyword evidence="5 6" id="KW-0472">Membrane</keyword>
<reference evidence="7" key="1">
    <citation type="submission" date="2022-07" db="EMBL/GenBank/DDBJ databases">
        <authorList>
            <person name="Li W.-J."/>
            <person name="Deng Q.-Q."/>
        </authorList>
    </citation>
    <scope>NUCLEOTIDE SEQUENCE</scope>
    <source>
        <strain evidence="7">SYSU M60031</strain>
    </source>
</reference>
<protein>
    <submittedName>
        <fullName evidence="7">TerC family protein</fullName>
    </submittedName>
</protein>
<comment type="similarity">
    <text evidence="2">Belongs to the TerC family.</text>
</comment>
<evidence type="ECO:0000256" key="3">
    <source>
        <dbReference type="ARBA" id="ARBA00022692"/>
    </source>
</evidence>
<feature type="transmembrane region" description="Helical" evidence="6">
    <location>
        <begin position="99"/>
        <end position="119"/>
    </location>
</feature>
<sequence>MNLDLLMSVLIIVGIDVVLGGDNAIVIALASRNLPEKQRNKAIVIGTGLAIVVRILLTIIAVYLLQIPFLQLVGGILLLFIAYNLLTGESEENMSSIQAGTTLFAAVRTIVFADVVMGFDNVLAIAGAASGHIWLVVFGLLISIPIIVWGSKLILLLMEKFSALVYIGAGILAYTAGKMMTHEPRLHDFFEKNSYLTIGLPIAAIVGVIAAGYISNQIRLKKAHS</sequence>